<dbReference type="InterPro" id="IPR019734">
    <property type="entry name" value="TPR_rpt"/>
</dbReference>
<protein>
    <recommendedName>
        <fullName evidence="4">Tetratricopeptide repeat protein</fullName>
    </recommendedName>
</protein>
<sequence length="419" mass="48635">MKSSKKLYLKALNEYNKGYIDRALQSCEESISINMNNSAAINLKGLLLYLKGDLKGAKALWQMNIHVNKDSVSKKYLQDSSEDTIRNNLFQSALKLIKEGKINNAITTLNKCRESDFNYIDVNNYLSVCYISKEEYSKAKIHINKVLELDKKNKLAIENNRKLYSLGKIKNPNNKKLIISLVSGICVMSLTAVSIGTIKNKGFFKKTKSISVSLNKKDNKKDIVEKKKTQENNNLNNINKVSESKDKDTKLKDNELKDYISQKDYEKIYIELNKVDVNKISVNEKFLYNQGRELLEKEGVEYFYNKGISYLEKKDYKKSKEHLIKSYNFGKKTWVYPHNIYILGLCNERMGNIEEAIKYYESYDNNFKDNSYSDAVLYNLSILYKNIDINNSKIYGKKLIDNYPNSIYNNSNIRNILNK</sequence>
<reference evidence="2 3" key="1">
    <citation type="submission" date="2018-06" db="EMBL/GenBank/DDBJ databases">
        <title>Genome conservation of Clostridium tetani.</title>
        <authorList>
            <person name="Bruggemann H."/>
            <person name="Popoff M.R."/>
        </authorList>
    </citation>
    <scope>NUCLEOTIDE SEQUENCE [LARGE SCALE GENOMIC DNA]</scope>
    <source>
        <strain evidence="2 3">2017.061</strain>
    </source>
</reference>
<keyword evidence="1" id="KW-0812">Transmembrane</keyword>
<dbReference type="EMBL" id="QMAP01000007">
    <property type="protein sequence ID" value="RXI48166.1"/>
    <property type="molecule type" value="Genomic_DNA"/>
</dbReference>
<evidence type="ECO:0000256" key="1">
    <source>
        <dbReference type="SAM" id="Phobius"/>
    </source>
</evidence>
<dbReference type="AlphaFoldDB" id="A0A4V1LEK9"/>
<dbReference type="RefSeq" id="WP_129030496.1">
    <property type="nucleotide sequence ID" value="NZ_QMAP01000007.1"/>
</dbReference>
<dbReference type="Gene3D" id="1.25.40.10">
    <property type="entry name" value="Tetratricopeptide repeat domain"/>
    <property type="match status" value="3"/>
</dbReference>
<dbReference type="Proteomes" id="UP000290921">
    <property type="component" value="Unassembled WGS sequence"/>
</dbReference>
<feature type="transmembrane region" description="Helical" evidence="1">
    <location>
        <begin position="177"/>
        <end position="198"/>
    </location>
</feature>
<dbReference type="SMART" id="SM00028">
    <property type="entry name" value="TPR"/>
    <property type="match status" value="5"/>
</dbReference>
<name>A0A4V1LEK9_CLOTA</name>
<dbReference type="Pfam" id="PF13181">
    <property type="entry name" value="TPR_8"/>
    <property type="match status" value="2"/>
</dbReference>
<dbReference type="Pfam" id="PF13174">
    <property type="entry name" value="TPR_6"/>
    <property type="match status" value="1"/>
</dbReference>
<proteinExistence type="predicted"/>
<evidence type="ECO:0000313" key="3">
    <source>
        <dbReference type="Proteomes" id="UP000290921"/>
    </source>
</evidence>
<evidence type="ECO:0000313" key="2">
    <source>
        <dbReference type="EMBL" id="RXI48166.1"/>
    </source>
</evidence>
<keyword evidence="1" id="KW-0472">Membrane</keyword>
<dbReference type="SUPFAM" id="SSF48452">
    <property type="entry name" value="TPR-like"/>
    <property type="match status" value="1"/>
</dbReference>
<dbReference type="InterPro" id="IPR011990">
    <property type="entry name" value="TPR-like_helical_dom_sf"/>
</dbReference>
<comment type="caution">
    <text evidence="2">The sequence shown here is derived from an EMBL/GenBank/DDBJ whole genome shotgun (WGS) entry which is preliminary data.</text>
</comment>
<evidence type="ECO:0008006" key="4">
    <source>
        <dbReference type="Google" id="ProtNLM"/>
    </source>
</evidence>
<accession>A0A4V1LEK9</accession>
<keyword evidence="1" id="KW-1133">Transmembrane helix</keyword>
<organism evidence="2 3">
    <name type="scientific">Clostridium tetani</name>
    <dbReference type="NCBI Taxonomy" id="1513"/>
    <lineage>
        <taxon>Bacteria</taxon>
        <taxon>Bacillati</taxon>
        <taxon>Bacillota</taxon>
        <taxon>Clostridia</taxon>
        <taxon>Eubacteriales</taxon>
        <taxon>Clostridiaceae</taxon>
        <taxon>Clostridium</taxon>
    </lineage>
</organism>
<gene>
    <name evidence="2" type="ORF">DP130_08725</name>
</gene>